<feature type="binding site" evidence="8">
    <location>
        <position position="103"/>
    </location>
    <ligand>
        <name>S-adenosyl-L-methionine</name>
        <dbReference type="ChEBI" id="CHEBI:59789"/>
    </ligand>
</feature>
<comment type="similarity">
    <text evidence="8 9">Belongs to the class I-like SAM-binding methyltransferase superfamily. rRNA adenine N(6)-methyltransferase family.</text>
</comment>
<feature type="binding site" evidence="8">
    <location>
        <position position="14"/>
    </location>
    <ligand>
        <name>S-adenosyl-L-methionine</name>
        <dbReference type="ChEBI" id="CHEBI:59789"/>
    </ligand>
</feature>
<organism evidence="11 12">
    <name type="scientific">Pseudoloma neurophilia</name>
    <dbReference type="NCBI Taxonomy" id="146866"/>
    <lineage>
        <taxon>Eukaryota</taxon>
        <taxon>Fungi</taxon>
        <taxon>Fungi incertae sedis</taxon>
        <taxon>Microsporidia</taxon>
        <taxon>Pseudoloma</taxon>
    </lineage>
</organism>
<dbReference type="AlphaFoldDB" id="A0A0R0M568"/>
<dbReference type="InterPro" id="IPR020596">
    <property type="entry name" value="rRNA_Ade_Mease_Trfase_CS"/>
</dbReference>
<feature type="domain" description="Ribosomal RNA adenine methylase transferase N-terminal" evidence="10">
    <location>
        <begin position="19"/>
        <end position="186"/>
    </location>
</feature>
<dbReference type="SUPFAM" id="SSF53335">
    <property type="entry name" value="S-adenosyl-L-methionine-dependent methyltransferases"/>
    <property type="match status" value="1"/>
</dbReference>
<evidence type="ECO:0000313" key="11">
    <source>
        <dbReference type="EMBL" id="KRH94199.1"/>
    </source>
</evidence>
<dbReference type="InterPro" id="IPR011530">
    <property type="entry name" value="rRNA_adenine_dimethylase"/>
</dbReference>
<keyword evidence="5 8" id="KW-0949">S-adenosyl-L-methionine</keyword>
<comment type="function">
    <text evidence="1">Specifically dimethylates two adjacent adenosines in the loop of a conserved hairpin near the 3'-end of 18S rRNA in the 40S particle.</text>
</comment>
<gene>
    <name evidence="11" type="ORF">M153_3420002183</name>
</gene>
<accession>A0A0R0M568</accession>
<feature type="binding site" evidence="8">
    <location>
        <position position="88"/>
    </location>
    <ligand>
        <name>S-adenosyl-L-methionine</name>
        <dbReference type="ChEBI" id="CHEBI:59789"/>
    </ligand>
</feature>
<keyword evidence="6 8" id="KW-0694">RNA-binding</keyword>
<dbReference type="PANTHER" id="PTHR11727">
    <property type="entry name" value="DIMETHYLADENOSINE TRANSFERASE"/>
    <property type="match status" value="1"/>
</dbReference>
<sequence>MAMKFNKDLGQHILKNPGIVDKIIDRAGIKPTDTVLEIGSGTGNLTLKLLTKAKRVICYEYDKKLAAELIKRVKQAGLSYKMKLFIGDCMKSDFPPFDLCVSNIPYQISSVLIFKLFNYNFRAAILMVQHEFAMRLVAKPNSPAYSRLSVSSQLFSKVDYCFKVSKKNFNPPPKVESAVINIKKRLDQPKIDISEFTNFLKICFKRKNKTLSSVFSDNSVLKHVNISKENLPDLLQDFSTYRANKLEIEDFLQLFLSFKQKKVIFAKL</sequence>
<dbReference type="InterPro" id="IPR029063">
    <property type="entry name" value="SAM-dependent_MTases_sf"/>
</dbReference>
<dbReference type="GO" id="GO:0003723">
    <property type="term" value="F:RNA binding"/>
    <property type="evidence" value="ECO:0007669"/>
    <property type="project" value="UniProtKB-UniRule"/>
</dbReference>
<evidence type="ECO:0000256" key="1">
    <source>
        <dbReference type="ARBA" id="ARBA00002977"/>
    </source>
</evidence>
<dbReference type="Proteomes" id="UP000051530">
    <property type="component" value="Unassembled WGS sequence"/>
</dbReference>
<dbReference type="InterPro" id="IPR001737">
    <property type="entry name" value="KsgA/Erm"/>
</dbReference>
<reference evidence="11 12" key="1">
    <citation type="submission" date="2015-07" db="EMBL/GenBank/DDBJ databases">
        <title>The genome of Pseudoloma neurophilia, a relevant intracellular parasite of the zebrafish.</title>
        <authorList>
            <person name="Ndikumana S."/>
            <person name="Pelin A."/>
            <person name="Sanders J."/>
            <person name="Corradi N."/>
        </authorList>
    </citation>
    <scope>NUCLEOTIDE SEQUENCE [LARGE SCALE GENOMIC DNA]</scope>
    <source>
        <strain evidence="11 12">MK1</strain>
    </source>
</reference>
<dbReference type="EMBL" id="LGUB01000118">
    <property type="protein sequence ID" value="KRH94199.1"/>
    <property type="molecule type" value="Genomic_DNA"/>
</dbReference>
<feature type="binding site" evidence="8">
    <location>
        <position position="60"/>
    </location>
    <ligand>
        <name>S-adenosyl-L-methionine</name>
        <dbReference type="ChEBI" id="CHEBI:59789"/>
    </ligand>
</feature>
<evidence type="ECO:0000256" key="5">
    <source>
        <dbReference type="ARBA" id="ARBA00022691"/>
    </source>
</evidence>
<feature type="binding site" evidence="8">
    <location>
        <position position="39"/>
    </location>
    <ligand>
        <name>S-adenosyl-L-methionine</name>
        <dbReference type="ChEBI" id="CHEBI:59789"/>
    </ligand>
</feature>
<dbReference type="PROSITE" id="PS51689">
    <property type="entry name" value="SAM_RNA_A_N6_MT"/>
    <property type="match status" value="1"/>
</dbReference>
<feature type="binding site" evidence="8">
    <location>
        <position position="12"/>
    </location>
    <ligand>
        <name>S-adenosyl-L-methionine</name>
        <dbReference type="ChEBI" id="CHEBI:59789"/>
    </ligand>
</feature>
<evidence type="ECO:0000256" key="4">
    <source>
        <dbReference type="ARBA" id="ARBA00022679"/>
    </source>
</evidence>
<evidence type="ECO:0000313" key="12">
    <source>
        <dbReference type="Proteomes" id="UP000051530"/>
    </source>
</evidence>
<evidence type="ECO:0000259" key="10">
    <source>
        <dbReference type="SMART" id="SM00650"/>
    </source>
</evidence>
<comment type="caution">
    <text evidence="11">The sequence shown here is derived from an EMBL/GenBank/DDBJ whole genome shotgun (WGS) entry which is preliminary data.</text>
</comment>
<dbReference type="VEuPathDB" id="MicrosporidiaDB:M153_3420002183"/>
<proteinExistence type="inferred from homology"/>
<dbReference type="PANTHER" id="PTHR11727:SF7">
    <property type="entry name" value="DIMETHYLADENOSINE TRANSFERASE-RELATED"/>
    <property type="match status" value="1"/>
</dbReference>
<dbReference type="NCBIfam" id="TIGR00755">
    <property type="entry name" value="ksgA"/>
    <property type="match status" value="1"/>
</dbReference>
<dbReference type="SMART" id="SM00650">
    <property type="entry name" value="rADc"/>
    <property type="match status" value="1"/>
</dbReference>
<protein>
    <recommendedName>
        <fullName evidence="9">rRNA adenine N(6)-methyltransferase</fullName>
        <ecNumber evidence="9">2.1.1.-</ecNumber>
    </recommendedName>
</protein>
<keyword evidence="3 8" id="KW-0489">Methyltransferase</keyword>
<keyword evidence="12" id="KW-1185">Reference proteome</keyword>
<dbReference type="Pfam" id="PF00398">
    <property type="entry name" value="RrnaAD"/>
    <property type="match status" value="1"/>
</dbReference>
<dbReference type="InterPro" id="IPR020598">
    <property type="entry name" value="rRNA_Ade_methylase_Trfase_N"/>
</dbReference>
<keyword evidence="2 9" id="KW-0698">rRNA processing</keyword>
<evidence type="ECO:0000256" key="2">
    <source>
        <dbReference type="ARBA" id="ARBA00022552"/>
    </source>
</evidence>
<keyword evidence="4 8" id="KW-0808">Transferase</keyword>
<dbReference type="OrthoDB" id="74991at2759"/>
<evidence type="ECO:0000256" key="8">
    <source>
        <dbReference type="PROSITE-ProRule" id="PRU01026"/>
    </source>
</evidence>
<evidence type="ECO:0000256" key="7">
    <source>
        <dbReference type="ARBA" id="ARBA00049478"/>
    </source>
</evidence>
<evidence type="ECO:0000256" key="9">
    <source>
        <dbReference type="RuleBase" id="RU362106"/>
    </source>
</evidence>
<dbReference type="EC" id="2.1.1.-" evidence="9"/>
<dbReference type="HAMAP" id="MF_00607">
    <property type="entry name" value="16SrRNA_methyltr_A"/>
    <property type="match status" value="1"/>
</dbReference>
<evidence type="ECO:0000256" key="6">
    <source>
        <dbReference type="ARBA" id="ARBA00022884"/>
    </source>
</evidence>
<name>A0A0R0M568_9MICR</name>
<dbReference type="Gene3D" id="1.10.8.480">
    <property type="match status" value="1"/>
</dbReference>
<dbReference type="PROSITE" id="PS01131">
    <property type="entry name" value="RRNA_A_DIMETH"/>
    <property type="match status" value="1"/>
</dbReference>
<dbReference type="GO" id="GO:0052909">
    <property type="term" value="F:18S rRNA (adenine(1779)-N(6)/adenine(1780)-N(6))-dimethyltransferase activity"/>
    <property type="evidence" value="ECO:0007669"/>
    <property type="project" value="UniProtKB-EC"/>
</dbReference>
<comment type="catalytic activity">
    <reaction evidence="7">
        <text>adenosine(1779)/adenosine(1780) in 18S rRNA + 4 S-adenosyl-L-methionine = N(6)-dimethyladenosine(1779)/N(6)-dimethyladenosine(1780) in 18S rRNA + 4 S-adenosyl-L-homocysteine + 4 H(+)</text>
        <dbReference type="Rhea" id="RHEA:42780"/>
        <dbReference type="Rhea" id="RHEA-COMP:10234"/>
        <dbReference type="Rhea" id="RHEA-COMP:10236"/>
        <dbReference type="ChEBI" id="CHEBI:15378"/>
        <dbReference type="ChEBI" id="CHEBI:57856"/>
        <dbReference type="ChEBI" id="CHEBI:59789"/>
        <dbReference type="ChEBI" id="CHEBI:74411"/>
        <dbReference type="ChEBI" id="CHEBI:74493"/>
        <dbReference type="EC" id="2.1.1.183"/>
    </reaction>
</comment>
<dbReference type="CDD" id="cd02440">
    <property type="entry name" value="AdoMet_MTases"/>
    <property type="match status" value="1"/>
</dbReference>
<dbReference type="Gene3D" id="3.40.50.150">
    <property type="entry name" value="Vaccinia Virus protein VP39"/>
    <property type="match status" value="1"/>
</dbReference>
<evidence type="ECO:0000256" key="3">
    <source>
        <dbReference type="ARBA" id="ARBA00022603"/>
    </source>
</evidence>